<evidence type="ECO:0000256" key="6">
    <source>
        <dbReference type="ARBA" id="ARBA00005159"/>
    </source>
</evidence>
<evidence type="ECO:0000256" key="12">
    <source>
        <dbReference type="ARBA" id="ARBA00022741"/>
    </source>
</evidence>
<feature type="compositionally biased region" description="Low complexity" evidence="18">
    <location>
        <begin position="401"/>
        <end position="425"/>
    </location>
</feature>
<dbReference type="Gene3D" id="3.40.33.10">
    <property type="entry name" value="CAP"/>
    <property type="match status" value="1"/>
</dbReference>
<dbReference type="EC" id="2.7.7.62" evidence="9"/>
<dbReference type="GO" id="GO:0043752">
    <property type="term" value="F:adenosylcobinamide kinase activity"/>
    <property type="evidence" value="ECO:0007669"/>
    <property type="project" value="UniProtKB-EC"/>
</dbReference>
<dbReference type="Pfam" id="PF00188">
    <property type="entry name" value="CAP"/>
    <property type="match status" value="1"/>
</dbReference>
<dbReference type="InterPro" id="IPR003203">
    <property type="entry name" value="CobU/CobP"/>
</dbReference>
<evidence type="ECO:0000259" key="19">
    <source>
        <dbReference type="Pfam" id="PF00188"/>
    </source>
</evidence>
<comment type="caution">
    <text evidence="20">The sequence shown here is derived from an EMBL/GenBank/DDBJ whole genome shotgun (WGS) entry which is preliminary data.</text>
</comment>
<organism evidence="20">
    <name type="scientific">Streptomyces sp. gb1(2016)</name>
    <dbReference type="NCBI Taxonomy" id="1828321"/>
    <lineage>
        <taxon>Bacteria</taxon>
        <taxon>Bacillati</taxon>
        <taxon>Actinomycetota</taxon>
        <taxon>Actinomycetes</taxon>
        <taxon>Kitasatosporales</taxon>
        <taxon>Streptomycetaceae</taxon>
        <taxon>Streptomyces</taxon>
    </lineage>
</organism>
<name>A0A652KLT3_9ACTN</name>
<comment type="function">
    <text evidence="4">Catalyzes ATP-dependent phosphorylation of adenosylcobinamide and addition of GMP to adenosylcobinamide phosphate.</text>
</comment>
<keyword evidence="10" id="KW-0169">Cobalamin biosynthesis</keyword>
<reference evidence="20" key="1">
    <citation type="submission" date="2018-10" db="EMBL/GenBank/DDBJ databases">
        <authorList>
            <person name="Hariharan J."/>
            <person name="Choudoir M.J."/>
            <person name="Diebold P."/>
            <person name="Panke-Buisse K."/>
            <person name="Campbell A.N."/>
            <person name="Buckley D.H."/>
        </authorList>
    </citation>
    <scope>NUCLEOTIDE SEQUENCE</scope>
    <source>
        <strain evidence="20">Gb1</strain>
    </source>
</reference>
<evidence type="ECO:0000256" key="5">
    <source>
        <dbReference type="ARBA" id="ARBA00004692"/>
    </source>
</evidence>
<evidence type="ECO:0000256" key="18">
    <source>
        <dbReference type="SAM" id="MobiDB-lite"/>
    </source>
</evidence>
<dbReference type="GO" id="GO:0005524">
    <property type="term" value="F:ATP binding"/>
    <property type="evidence" value="ECO:0007669"/>
    <property type="project" value="UniProtKB-KW"/>
</dbReference>
<dbReference type="CDD" id="cd00544">
    <property type="entry name" value="CobU"/>
    <property type="match status" value="1"/>
</dbReference>
<dbReference type="Pfam" id="PF02283">
    <property type="entry name" value="CobU"/>
    <property type="match status" value="1"/>
</dbReference>
<dbReference type="PANTHER" id="PTHR34848:SF1">
    <property type="entry name" value="BIFUNCTIONAL ADENOSYLCOBALAMIN BIOSYNTHESIS PROTEIN COBU"/>
    <property type="match status" value="1"/>
</dbReference>
<dbReference type="SUPFAM" id="SSF52540">
    <property type="entry name" value="P-loop containing nucleoside triphosphate hydrolases"/>
    <property type="match status" value="1"/>
</dbReference>
<evidence type="ECO:0000256" key="8">
    <source>
        <dbReference type="ARBA" id="ARBA00012016"/>
    </source>
</evidence>
<dbReference type="Gene3D" id="3.60.15.10">
    <property type="entry name" value="Ribonuclease Z/Hydroxyacylglutathione hydrolase-like"/>
    <property type="match status" value="1"/>
</dbReference>
<evidence type="ECO:0000256" key="7">
    <source>
        <dbReference type="ARBA" id="ARBA00007490"/>
    </source>
</evidence>
<comment type="catalytic activity">
    <reaction evidence="2">
        <text>adenosylcob(III)inamide phosphate + GTP + H(+) = adenosylcob(III)inamide-GDP + diphosphate</text>
        <dbReference type="Rhea" id="RHEA:22712"/>
        <dbReference type="ChEBI" id="CHEBI:15378"/>
        <dbReference type="ChEBI" id="CHEBI:33019"/>
        <dbReference type="ChEBI" id="CHEBI:37565"/>
        <dbReference type="ChEBI" id="CHEBI:58502"/>
        <dbReference type="ChEBI" id="CHEBI:60487"/>
        <dbReference type="EC" id="2.7.7.62"/>
    </reaction>
</comment>
<dbReference type="FunFam" id="3.40.50.300:FF:001458">
    <property type="entry name" value="Bifunctional cobinamide kinase/cobinamide phosphate guanylyltransferase"/>
    <property type="match status" value="1"/>
</dbReference>
<dbReference type="SUPFAM" id="SSF56281">
    <property type="entry name" value="Metallo-hydrolase/oxidoreductase"/>
    <property type="match status" value="1"/>
</dbReference>
<evidence type="ECO:0000256" key="15">
    <source>
        <dbReference type="ARBA" id="ARBA00023134"/>
    </source>
</evidence>
<dbReference type="GO" id="GO:0005525">
    <property type="term" value="F:GTP binding"/>
    <property type="evidence" value="ECO:0007669"/>
    <property type="project" value="UniProtKB-KW"/>
</dbReference>
<feature type="compositionally biased region" description="Low complexity" evidence="18">
    <location>
        <begin position="435"/>
        <end position="447"/>
    </location>
</feature>
<keyword evidence="13" id="KW-0418">Kinase</keyword>
<dbReference type="InterPro" id="IPR014044">
    <property type="entry name" value="CAP_dom"/>
</dbReference>
<keyword evidence="12" id="KW-0547">Nucleotide-binding</keyword>
<accession>A0A652KLT3</accession>
<comment type="catalytic activity">
    <reaction evidence="3">
        <text>adenosylcob(III)inamide + GTP = adenosylcob(III)inamide phosphate + GDP + H(+)</text>
        <dbReference type="Rhea" id="RHEA:15765"/>
        <dbReference type="ChEBI" id="CHEBI:2480"/>
        <dbReference type="ChEBI" id="CHEBI:15378"/>
        <dbReference type="ChEBI" id="CHEBI:37565"/>
        <dbReference type="ChEBI" id="CHEBI:58189"/>
        <dbReference type="ChEBI" id="CHEBI:58502"/>
        <dbReference type="EC" id="2.7.1.156"/>
    </reaction>
</comment>
<evidence type="ECO:0000256" key="14">
    <source>
        <dbReference type="ARBA" id="ARBA00022840"/>
    </source>
</evidence>
<evidence type="ECO:0000256" key="2">
    <source>
        <dbReference type="ARBA" id="ARBA00000711"/>
    </source>
</evidence>
<comment type="pathway">
    <text evidence="6">Cofactor biosynthesis; adenosylcobalamin biosynthesis; adenosylcobalamin from cob(II)yrinate a,c-diamide: step 5/7.</text>
</comment>
<dbReference type="EC" id="2.7.1.156" evidence="8"/>
<feature type="domain" description="SCP" evidence="19">
    <location>
        <begin position="457"/>
        <end position="571"/>
    </location>
</feature>
<protein>
    <recommendedName>
        <fullName evidence="16">Adenosylcobinamide kinase</fullName>
        <ecNumber evidence="8">2.7.1.156</ecNumber>
        <ecNumber evidence="9">2.7.7.62</ecNumber>
    </recommendedName>
    <alternativeName>
        <fullName evidence="17">Adenosylcobinamide-phosphate guanylyltransferase</fullName>
    </alternativeName>
</protein>
<evidence type="ECO:0000256" key="11">
    <source>
        <dbReference type="ARBA" id="ARBA00022679"/>
    </source>
</evidence>
<evidence type="ECO:0000256" key="13">
    <source>
        <dbReference type="ARBA" id="ARBA00022777"/>
    </source>
</evidence>
<evidence type="ECO:0000256" key="17">
    <source>
        <dbReference type="ARBA" id="ARBA00030571"/>
    </source>
</evidence>
<dbReference type="CDD" id="cd05379">
    <property type="entry name" value="CAP_bacterial"/>
    <property type="match status" value="1"/>
</dbReference>
<keyword evidence="11" id="KW-0808">Transferase</keyword>
<evidence type="ECO:0000256" key="9">
    <source>
        <dbReference type="ARBA" id="ARBA00012523"/>
    </source>
</evidence>
<sequence>MELTLLGTGAPDGLPRPDCPCAVCASSRGTGARAATALLVDDALLLDLTPGAVFAAARAGHSLSGVRQVLLTHPHDGPAVELPASLPPAGRVPDGQELTLISGHRIRALAMDAPGTGYEVTAPEGERLLYLPPGASPAGLADPVAEPYDMVVCDVTGRPDAVARLRAAGAVAPTTEVIAVHLDHDAPPGAELDRRLAAGGARAVPDGTTLPVGAYHATPEVPLRTLVTGGARSGKSVEAEQRLETFPEVVYVATGGRRQGDAEWEARIGLHRERRPAAWRTEETCELVGLLEQDGPPLLIDCLSLWLTDAMDRVGAWDDDRWADGGEEKLRGRVAELVRAVRGTRRTVVAVTNEAGSGVVPATASGRRFRDELGRLNAAFADECEQVLLVVAGRALVLRGASSASPSPSATSPSPSRSRSATAAPEKATQRPRTPSSAPAPAPKISSAPSVADEVIALVNDERSKAGCAAVSGNSLLAKAASRHSADMVARDYFSHTSPDGTDPGARITAAGYRWSTYGENIAKGQQTAASVMDAWMNSEGHRANILNCSFEEIGIGREDSSGGPVWTQNFGAAL</sequence>
<dbReference type="InterPro" id="IPR035940">
    <property type="entry name" value="CAP_sf"/>
</dbReference>
<dbReference type="PANTHER" id="PTHR34848">
    <property type="match status" value="1"/>
</dbReference>
<dbReference type="AlphaFoldDB" id="A0A652KLT3"/>
<comment type="similarity">
    <text evidence="7">Belongs to the CobU/CobP family.</text>
</comment>
<evidence type="ECO:0000256" key="3">
    <source>
        <dbReference type="ARBA" id="ARBA00001522"/>
    </source>
</evidence>
<dbReference type="GO" id="GO:0008820">
    <property type="term" value="F:cobinamide phosphate guanylyltransferase activity"/>
    <property type="evidence" value="ECO:0007669"/>
    <property type="project" value="UniProtKB-EC"/>
</dbReference>
<comment type="catalytic activity">
    <reaction evidence="1">
        <text>adenosylcob(III)inamide + ATP = adenosylcob(III)inamide phosphate + ADP + H(+)</text>
        <dbReference type="Rhea" id="RHEA:15769"/>
        <dbReference type="ChEBI" id="CHEBI:2480"/>
        <dbReference type="ChEBI" id="CHEBI:15378"/>
        <dbReference type="ChEBI" id="CHEBI:30616"/>
        <dbReference type="ChEBI" id="CHEBI:58502"/>
        <dbReference type="ChEBI" id="CHEBI:456216"/>
        <dbReference type="EC" id="2.7.1.156"/>
    </reaction>
</comment>
<dbReference type="Gene3D" id="3.40.50.300">
    <property type="entry name" value="P-loop containing nucleotide triphosphate hydrolases"/>
    <property type="match status" value="1"/>
</dbReference>
<dbReference type="EMBL" id="RDBM01000037">
    <property type="protein sequence ID" value="TXS24659.1"/>
    <property type="molecule type" value="Genomic_DNA"/>
</dbReference>
<keyword evidence="15" id="KW-0342">GTP-binding</keyword>
<dbReference type="UniPathway" id="UPA00148">
    <property type="reaction ID" value="UER00236"/>
</dbReference>
<dbReference type="GO" id="GO:0009236">
    <property type="term" value="P:cobalamin biosynthetic process"/>
    <property type="evidence" value="ECO:0007669"/>
    <property type="project" value="UniProtKB-UniPathway"/>
</dbReference>
<dbReference type="SUPFAM" id="SSF55797">
    <property type="entry name" value="PR-1-like"/>
    <property type="match status" value="1"/>
</dbReference>
<proteinExistence type="inferred from homology"/>
<dbReference type="InterPro" id="IPR027417">
    <property type="entry name" value="P-loop_NTPase"/>
</dbReference>
<evidence type="ECO:0000256" key="10">
    <source>
        <dbReference type="ARBA" id="ARBA00022573"/>
    </source>
</evidence>
<evidence type="ECO:0000313" key="20">
    <source>
        <dbReference type="EMBL" id="TXS24659.1"/>
    </source>
</evidence>
<keyword evidence="14" id="KW-0067">ATP-binding</keyword>
<dbReference type="InterPro" id="IPR036866">
    <property type="entry name" value="RibonucZ/Hydroxyglut_hydro"/>
</dbReference>
<comment type="pathway">
    <text evidence="5">Cofactor biosynthesis; adenosylcobalamin biosynthesis; adenosylcobalamin from cob(II)yrinate a,c-diamide: step 6/7.</text>
</comment>
<evidence type="ECO:0000256" key="4">
    <source>
        <dbReference type="ARBA" id="ARBA00003889"/>
    </source>
</evidence>
<feature type="region of interest" description="Disordered" evidence="18">
    <location>
        <begin position="401"/>
        <end position="447"/>
    </location>
</feature>
<evidence type="ECO:0000256" key="1">
    <source>
        <dbReference type="ARBA" id="ARBA00000312"/>
    </source>
</evidence>
<gene>
    <name evidence="20" type="ORF">EAO74_30150</name>
</gene>
<evidence type="ECO:0000256" key="16">
    <source>
        <dbReference type="ARBA" id="ARBA00029570"/>
    </source>
</evidence>